<dbReference type="PANTHER" id="PTHR47566">
    <property type="match status" value="1"/>
</dbReference>
<comment type="caution">
    <text evidence="4">The sequence shown here is derived from an EMBL/GenBank/DDBJ whole genome shotgun (WGS) entry which is preliminary data.</text>
</comment>
<dbReference type="Gene3D" id="3.80.10.10">
    <property type="entry name" value="Ribonuclease Inhibitor"/>
    <property type="match status" value="1"/>
</dbReference>
<reference evidence="4 5" key="1">
    <citation type="submission" date="2020-08" db="EMBL/GenBank/DDBJ databases">
        <title>Genomic Encyclopedia of Type Strains, Phase IV (KMG-IV): sequencing the most valuable type-strain genomes for metagenomic binning, comparative biology and taxonomic classification.</title>
        <authorList>
            <person name="Goeker M."/>
        </authorList>
    </citation>
    <scope>NUCLEOTIDE SEQUENCE [LARGE SCALE GENOMIC DNA]</scope>
    <source>
        <strain evidence="4 5">DSM 22548</strain>
    </source>
</reference>
<name>A0A7W5UJ02_9BACT</name>
<dbReference type="AlphaFoldDB" id="A0A7W5UJ02"/>
<dbReference type="EMBL" id="JACICA010000012">
    <property type="protein sequence ID" value="MBB3703426.1"/>
    <property type="molecule type" value="Genomic_DNA"/>
</dbReference>
<organism evidence="4 5">
    <name type="scientific">Alloprevotella rava</name>
    <dbReference type="NCBI Taxonomy" id="671218"/>
    <lineage>
        <taxon>Bacteria</taxon>
        <taxon>Pseudomonadati</taxon>
        <taxon>Bacteroidota</taxon>
        <taxon>Bacteroidia</taxon>
        <taxon>Bacteroidales</taxon>
        <taxon>Prevotellaceae</taxon>
        <taxon>Alloprevotella</taxon>
    </lineage>
</organism>
<dbReference type="RefSeq" id="WP_183697774.1">
    <property type="nucleotide sequence ID" value="NZ_JACICA010000012.1"/>
</dbReference>
<evidence type="ECO:0000256" key="1">
    <source>
        <dbReference type="ARBA" id="ARBA00022614"/>
    </source>
</evidence>
<evidence type="ECO:0000256" key="2">
    <source>
        <dbReference type="ARBA" id="ARBA00022737"/>
    </source>
</evidence>
<evidence type="ECO:0000256" key="3">
    <source>
        <dbReference type="SAM" id="SignalP"/>
    </source>
</evidence>
<proteinExistence type="predicted"/>
<keyword evidence="3" id="KW-0732">Signal</keyword>
<dbReference type="InterPro" id="IPR052574">
    <property type="entry name" value="CDIRP"/>
</dbReference>
<dbReference type="InterPro" id="IPR003591">
    <property type="entry name" value="Leu-rich_rpt_typical-subtyp"/>
</dbReference>
<feature type="chain" id="PRO_5030594460" evidence="3">
    <location>
        <begin position="23"/>
        <end position="484"/>
    </location>
</feature>
<protein>
    <submittedName>
        <fullName evidence="4">Leucine-rich repeat (LRR) protein</fullName>
    </submittedName>
</protein>
<dbReference type="SUPFAM" id="SSF52058">
    <property type="entry name" value="L domain-like"/>
    <property type="match status" value="1"/>
</dbReference>
<keyword evidence="1" id="KW-0433">Leucine-rich repeat</keyword>
<evidence type="ECO:0000313" key="4">
    <source>
        <dbReference type="EMBL" id="MBB3703426.1"/>
    </source>
</evidence>
<dbReference type="SMART" id="SM00369">
    <property type="entry name" value="LRR_TYP"/>
    <property type="match status" value="2"/>
</dbReference>
<dbReference type="InterPro" id="IPR032675">
    <property type="entry name" value="LRR_dom_sf"/>
</dbReference>
<dbReference type="PANTHER" id="PTHR47566:SF1">
    <property type="entry name" value="PROTEIN NUD1"/>
    <property type="match status" value="1"/>
</dbReference>
<feature type="signal peptide" evidence="3">
    <location>
        <begin position="1"/>
        <end position="22"/>
    </location>
</feature>
<dbReference type="GO" id="GO:0035591">
    <property type="term" value="F:signaling adaptor activity"/>
    <property type="evidence" value="ECO:0007669"/>
    <property type="project" value="TreeGrafter"/>
</dbReference>
<accession>A0A7W5UJ02</accession>
<gene>
    <name evidence="4" type="ORF">FHS60_001915</name>
</gene>
<dbReference type="Proteomes" id="UP000541425">
    <property type="component" value="Unassembled WGS sequence"/>
</dbReference>
<keyword evidence="2" id="KW-0677">Repeat</keyword>
<evidence type="ECO:0000313" key="5">
    <source>
        <dbReference type="Proteomes" id="UP000541425"/>
    </source>
</evidence>
<sequence>MNQKKLLVCAVLSMGSFLCAHAQDQVVKLTTSKGSGTTLTLVVNRSARNVKVDWGDGTPVAYEVANTPLQTLTGTVKGQTITLTSGGQLTTLICEEQELTALDVTGAKSLQSLYCQNNRLATLDVTRLSKLTDIDVSGNQISALTLSEGKNPLLENVNLANNGMQRLNNGGNFIIRAASLQHINVSGNKFTGIYVTSNVNLDALQCTGNKFTRLDLSRVGALTTLVANDNNLSNITMTSSTGLPELRQLILDNNELATLDVRQSSHLYDLSVSNNNMSNLVIPSIKLGSMNCGGNALSFRSLPVARFQPATGYFAYTPQADLDITSKLKKADNGAYYVEQNVEGYSAQNNTKYILNLTDYRKDSGGANTVNFTFYSEDESGNVTELEKASAAKRDLDYTASSGKFTFMTPKKKVYAILTQRDYPGLNIKTTVFAVGKDQATGIATIQTSTDASTVIYDLQGRRVATPENGTLYIINGKKVLYNK</sequence>